<dbReference type="InterPro" id="IPR005200">
    <property type="entry name" value="Endo-beta-glucanase"/>
</dbReference>
<evidence type="ECO:0000256" key="6">
    <source>
        <dbReference type="ARBA" id="ARBA00023295"/>
    </source>
</evidence>
<dbReference type="Pfam" id="PF17652">
    <property type="entry name" value="Glyco_hydro81C"/>
    <property type="match status" value="1"/>
</dbReference>
<keyword evidence="13" id="KW-1185">Reference proteome</keyword>
<organism evidence="12 13">
    <name type="scientific">Eeniella nana</name>
    <name type="common">Yeast</name>
    <name type="synonym">Brettanomyces nanus</name>
    <dbReference type="NCBI Taxonomy" id="13502"/>
    <lineage>
        <taxon>Eukaryota</taxon>
        <taxon>Fungi</taxon>
        <taxon>Dikarya</taxon>
        <taxon>Ascomycota</taxon>
        <taxon>Saccharomycotina</taxon>
        <taxon>Pichiomycetes</taxon>
        <taxon>Pichiales</taxon>
        <taxon>Pichiaceae</taxon>
        <taxon>Brettanomyces</taxon>
    </lineage>
</organism>
<name>A0A875RTS4_EENNA</name>
<reference evidence="12" key="1">
    <citation type="submission" date="2020-10" db="EMBL/GenBank/DDBJ databases">
        <authorList>
            <person name="Roach M.J.R."/>
        </authorList>
    </citation>
    <scope>NUCLEOTIDE SEQUENCE</scope>
    <source>
        <strain evidence="12">CBS 1945</strain>
    </source>
</reference>
<dbReference type="InterPro" id="IPR040451">
    <property type="entry name" value="GH81_N"/>
</dbReference>
<evidence type="ECO:0000256" key="8">
    <source>
        <dbReference type="ARBA" id="ARBA00023326"/>
    </source>
</evidence>
<feature type="domain" description="Glycosyl hydrolase family 81 C-terminal" evidence="11">
    <location>
        <begin position="405"/>
        <end position="759"/>
    </location>
</feature>
<dbReference type="Pfam" id="PF03639">
    <property type="entry name" value="Glyco_hydro_81"/>
    <property type="match status" value="1"/>
</dbReference>
<dbReference type="EMBL" id="CP064812">
    <property type="protein sequence ID" value="QPG73807.1"/>
    <property type="molecule type" value="Genomic_DNA"/>
</dbReference>
<dbReference type="Gene3D" id="2.70.98.30">
    <property type="entry name" value="Golgi alpha-mannosidase II, domain 4"/>
    <property type="match status" value="1"/>
</dbReference>
<keyword evidence="6" id="KW-0326">Glycosidase</keyword>
<dbReference type="GO" id="GO:0071555">
    <property type="term" value="P:cell wall organization"/>
    <property type="evidence" value="ECO:0007669"/>
    <property type="project" value="UniProtKB-KW"/>
</dbReference>
<evidence type="ECO:0000313" key="13">
    <source>
        <dbReference type="Proteomes" id="UP000662931"/>
    </source>
</evidence>
<dbReference type="PANTHER" id="PTHR31983">
    <property type="entry name" value="ENDO-1,3(4)-BETA-GLUCANASE 1"/>
    <property type="match status" value="1"/>
</dbReference>
<keyword evidence="7" id="KW-0961">Cell wall biogenesis/degradation</keyword>
<dbReference type="GO" id="GO:0000272">
    <property type="term" value="P:polysaccharide catabolic process"/>
    <property type="evidence" value="ECO:0007669"/>
    <property type="project" value="UniProtKB-KW"/>
</dbReference>
<dbReference type="PANTHER" id="PTHR31983:SF0">
    <property type="entry name" value="GLUCAN ENDO-1,3-BETA-D-GLUCOSIDASE 2"/>
    <property type="match status" value="1"/>
</dbReference>
<dbReference type="GO" id="GO:0052861">
    <property type="term" value="F:endo-1,3(4)-beta-glucanase activity"/>
    <property type="evidence" value="ECO:0007669"/>
    <property type="project" value="InterPro"/>
</dbReference>
<accession>A0A875RTS4</accession>
<evidence type="ECO:0000256" key="9">
    <source>
        <dbReference type="SAM" id="MobiDB-lite"/>
    </source>
</evidence>
<evidence type="ECO:0000256" key="1">
    <source>
        <dbReference type="ARBA" id="ARBA00000382"/>
    </source>
</evidence>
<dbReference type="Gene3D" id="1.10.287.1170">
    <property type="entry name" value="glycoside hydrolase family 81 endo-[beta] glucanase"/>
    <property type="match status" value="1"/>
</dbReference>
<dbReference type="GO" id="GO:0009986">
    <property type="term" value="C:cell surface"/>
    <property type="evidence" value="ECO:0007669"/>
    <property type="project" value="TreeGrafter"/>
</dbReference>
<evidence type="ECO:0000256" key="2">
    <source>
        <dbReference type="ARBA" id="ARBA00010730"/>
    </source>
</evidence>
<evidence type="ECO:0000256" key="5">
    <source>
        <dbReference type="ARBA" id="ARBA00023277"/>
    </source>
</evidence>
<comment type="similarity">
    <text evidence="2">Belongs to the glycosyl hydrolase 81 family.</text>
</comment>
<keyword evidence="8" id="KW-0624">Polysaccharide degradation</keyword>
<feature type="domain" description="Glycosyl hydrolase family 81 N-terminal" evidence="10">
    <location>
        <begin position="81"/>
        <end position="396"/>
    </location>
</feature>
<keyword evidence="5" id="KW-0119">Carbohydrate metabolism</keyword>
<sequence>MGLIDRLKGKFEQNFDVQSDQTPQWNLHQNSNKPLPQQPLPPPPIPARDYRLNKPLTPSSSLFSPISISPPVSQIEKTDFHPVPLPSFYNQEGPIETNNFYGNLLVEKQDLPVWTHPYSVWKCDDDQFKGLAVSHISSKQKVFGDVPNSNPCKYFFSPVGICSLLLGAVEFQHGFDLKLGECKRFSCGTRFETRGASGSLIAKLVQGMGMVSGLYSGNITPRLASKVGFQSFDNKGRTVNGLSKHVIKLFDGTKWILYSSVNTWRQETPNSIVAATQVNDVSLVQIAKLPGNGNESTYDDSAGAFVTDMTLSGSADHGKATYKLNYTIGGNSGSGKVIQWFLPHHYDSADSSMDLQLLQGAELDSTCKGTMKAYLTDSFVMSEQLPPKELQFNPYKEGKGCKGCSSDSLWIIRKVATEEIDSFDVINASNTDSMYTAGKILDKGAFILYVAAFVLQDKNLVRTQLDKMKQAFERFISNNQQEPLVYNTSWKGVVSSAGLKDGNFYCDFGNCFYNDHHFHYGYHIHAAALVAQVDQKYGDGTFFNHCKDWIETLIRDVCNPSDQDRYFPVFRCFDFFNGHSFANGLFAHGDGKDEESSSEDYHCYYGIKLWGIVSGNEKLDQLGSLILAIERRAMNMYMLYSDDNRVIPVNFKANKVSGILFENKIDHATYFGMNKEYIHGIHMIPMTPVSNYIRTSQFVREEWDQQHLGELVNQIDSGWKGLLWLNKAIIDPQGAWNFFSDNGFQDRWLDNGMSRTWSLAYCSGMM</sequence>
<evidence type="ECO:0000256" key="7">
    <source>
        <dbReference type="ARBA" id="ARBA00023316"/>
    </source>
</evidence>
<proteinExistence type="inferred from homology"/>
<feature type="region of interest" description="Disordered" evidence="9">
    <location>
        <begin position="20"/>
        <end position="51"/>
    </location>
</feature>
<gene>
    <name evidence="12" type="ORF">FOA43_001121</name>
</gene>
<dbReference type="RefSeq" id="XP_038777372.1">
    <property type="nucleotide sequence ID" value="XM_038921444.1"/>
</dbReference>
<dbReference type="FunFam" id="1.20.5.420:FF:000008">
    <property type="entry name" value="Endo-1,3-beta-glucanase Engl1"/>
    <property type="match status" value="1"/>
</dbReference>
<keyword evidence="4" id="KW-0378">Hydrolase</keyword>
<dbReference type="InterPro" id="IPR040720">
    <property type="entry name" value="GH81_C"/>
</dbReference>
<evidence type="ECO:0000259" key="11">
    <source>
        <dbReference type="Pfam" id="PF17652"/>
    </source>
</evidence>
<comment type="catalytic activity">
    <reaction evidence="1">
        <text>Hydrolysis of (1-&gt;3)-beta-D-glucosidic linkages in (1-&gt;3)-beta-D-glucans.</text>
        <dbReference type="EC" id="3.2.1.39"/>
    </reaction>
</comment>
<protein>
    <recommendedName>
        <fullName evidence="3">glucan endo-1,3-beta-D-glucosidase</fullName>
        <ecNumber evidence="3">3.2.1.39</ecNumber>
    </recommendedName>
</protein>
<dbReference type="GO" id="GO:0042973">
    <property type="term" value="F:glucan endo-1,3-beta-D-glucosidase activity"/>
    <property type="evidence" value="ECO:0007669"/>
    <property type="project" value="UniProtKB-EC"/>
</dbReference>
<dbReference type="PROSITE" id="PS52008">
    <property type="entry name" value="GH81"/>
    <property type="match status" value="1"/>
</dbReference>
<evidence type="ECO:0000313" key="12">
    <source>
        <dbReference type="EMBL" id="QPG73807.1"/>
    </source>
</evidence>
<dbReference type="OrthoDB" id="4473401at2759"/>
<dbReference type="KEGG" id="bnn:FOA43_001121"/>
<evidence type="ECO:0000256" key="4">
    <source>
        <dbReference type="ARBA" id="ARBA00022801"/>
    </source>
</evidence>
<feature type="compositionally biased region" description="Pro residues" evidence="9">
    <location>
        <begin position="36"/>
        <end position="46"/>
    </location>
</feature>
<feature type="compositionally biased region" description="Polar residues" evidence="9">
    <location>
        <begin position="20"/>
        <end position="33"/>
    </location>
</feature>
<dbReference type="AlphaFoldDB" id="A0A875RTS4"/>
<dbReference type="EC" id="3.2.1.39" evidence="3"/>
<dbReference type="Gene3D" id="1.20.5.420">
    <property type="entry name" value="Immunoglobulin FC, subunit C"/>
    <property type="match status" value="1"/>
</dbReference>
<dbReference type="Proteomes" id="UP000662931">
    <property type="component" value="Chromosome 1"/>
</dbReference>
<evidence type="ECO:0000259" key="10">
    <source>
        <dbReference type="Pfam" id="PF03639"/>
    </source>
</evidence>
<dbReference type="GeneID" id="62194522"/>
<evidence type="ECO:0000256" key="3">
    <source>
        <dbReference type="ARBA" id="ARBA00012780"/>
    </source>
</evidence>